<dbReference type="STRING" id="317735.RU98_GL003029"/>
<keyword evidence="5" id="KW-0326">Glycosidase</keyword>
<evidence type="ECO:0000256" key="4">
    <source>
        <dbReference type="ARBA" id="ARBA00022801"/>
    </source>
</evidence>
<dbReference type="SUPFAM" id="SSF51445">
    <property type="entry name" value="(Trans)glycosidases"/>
    <property type="match status" value="1"/>
</dbReference>
<dbReference type="Gene3D" id="3.20.20.300">
    <property type="entry name" value="Glycoside hydrolase, family 3, N-terminal domain"/>
    <property type="match status" value="1"/>
</dbReference>
<feature type="compositionally biased region" description="Polar residues" evidence="6">
    <location>
        <begin position="29"/>
        <end position="41"/>
    </location>
</feature>
<dbReference type="PATRIC" id="fig|1158612.3.peg.2697"/>
<feature type="domain" description="Glycoside hydrolase family 3 N-terminal" evidence="7">
    <location>
        <begin position="70"/>
        <end position="383"/>
    </location>
</feature>
<dbReference type="PANTHER" id="PTHR30480">
    <property type="entry name" value="BETA-HEXOSAMINIDASE-RELATED"/>
    <property type="match status" value="1"/>
</dbReference>
<reference evidence="8 9" key="1">
    <citation type="submission" date="2013-02" db="EMBL/GenBank/DDBJ databases">
        <title>The Genome Sequence of Enterococcus caccae BAA-1240.</title>
        <authorList>
            <consortium name="The Broad Institute Genome Sequencing Platform"/>
            <consortium name="The Broad Institute Genome Sequencing Center for Infectious Disease"/>
            <person name="Earl A.M."/>
            <person name="Gilmore M.S."/>
            <person name="Lebreton F."/>
            <person name="Walker B."/>
            <person name="Young S.K."/>
            <person name="Zeng Q."/>
            <person name="Gargeya S."/>
            <person name="Fitzgerald M."/>
            <person name="Haas B."/>
            <person name="Abouelleil A."/>
            <person name="Alvarado L."/>
            <person name="Arachchi H.M."/>
            <person name="Berlin A.M."/>
            <person name="Chapman S.B."/>
            <person name="Dewar J."/>
            <person name="Goldberg J."/>
            <person name="Griggs A."/>
            <person name="Gujja S."/>
            <person name="Hansen M."/>
            <person name="Howarth C."/>
            <person name="Imamovic A."/>
            <person name="Larimer J."/>
            <person name="McCowan C."/>
            <person name="Murphy C."/>
            <person name="Neiman D."/>
            <person name="Pearson M."/>
            <person name="Priest M."/>
            <person name="Roberts A."/>
            <person name="Saif S."/>
            <person name="Shea T."/>
            <person name="Sisk P."/>
            <person name="Sykes S."/>
            <person name="Wortman J."/>
            <person name="Nusbaum C."/>
            <person name="Birren B."/>
        </authorList>
    </citation>
    <scope>NUCLEOTIDE SEQUENCE [LARGE SCALE GENOMIC DNA]</scope>
    <source>
        <strain evidence="8 9">ATCC BAA-1240</strain>
    </source>
</reference>
<dbReference type="PANTHER" id="PTHR30480:SF13">
    <property type="entry name" value="BETA-HEXOSAMINIDASE"/>
    <property type="match status" value="1"/>
</dbReference>
<dbReference type="InterPro" id="IPR017853">
    <property type="entry name" value="GH"/>
</dbReference>
<comment type="similarity">
    <text evidence="2">Belongs to the glycosyl hydrolase 3 family.</text>
</comment>
<sequence>MTILLLIFGISFGVMWLVNKSNESVQTKITQETKNTSTSAVEENKSKERNEETTLKNQDQSIKDLMATMTIEEKVGQLFLARIPIDGQIESIQDNHLGGYLLFGRDVESETPDSLKAKIASYQAASKLPLFIASDEEGGGVTRLSGGNNLVSEAFKSPMDVYQESGLSGIRTDIQKKAEILRSYGIQGGLFPDADVATDPEAFIYDRTLGLDAEKTSEYVETSVKELKKQKVVSTLKHFPGYGDNRDSHIEIVYDNRGLDTLRQIDFLPFKSGILAGADSIMVSHNIVTSIDDTVPASISKPIHEVLRNELGFQGVIMTDDMDMAGLADFISQEEAGLAALIAGNDLILSSSFQSQIPYVIQGIEQGSYTEEALNQSVYRVLKMKSDVGLLK</sequence>
<evidence type="ECO:0000256" key="3">
    <source>
        <dbReference type="ARBA" id="ARBA00012663"/>
    </source>
</evidence>
<dbReference type="RefSeq" id="WP_010772818.1">
    <property type="nucleotide sequence ID" value="NZ_KB946335.1"/>
</dbReference>
<evidence type="ECO:0000313" key="8">
    <source>
        <dbReference type="EMBL" id="EOL43404.1"/>
    </source>
</evidence>
<evidence type="ECO:0000256" key="5">
    <source>
        <dbReference type="ARBA" id="ARBA00023295"/>
    </source>
</evidence>
<dbReference type="InterPro" id="IPR036962">
    <property type="entry name" value="Glyco_hydro_3_N_sf"/>
</dbReference>
<comment type="catalytic activity">
    <reaction evidence="1">
        <text>Hydrolysis of terminal non-reducing N-acetyl-D-hexosamine residues in N-acetyl-beta-D-hexosaminides.</text>
        <dbReference type="EC" id="3.2.1.52"/>
    </reaction>
</comment>
<dbReference type="PROSITE" id="PS00775">
    <property type="entry name" value="GLYCOSYL_HYDROL_F3"/>
    <property type="match status" value="1"/>
</dbReference>
<dbReference type="InterPro" id="IPR019800">
    <property type="entry name" value="Glyco_hydro_3_AS"/>
</dbReference>
<keyword evidence="4" id="KW-0378">Hydrolase</keyword>
<dbReference type="AlphaFoldDB" id="R3TPF2"/>
<evidence type="ECO:0000313" key="9">
    <source>
        <dbReference type="Proteomes" id="UP000013840"/>
    </source>
</evidence>
<evidence type="ECO:0000256" key="1">
    <source>
        <dbReference type="ARBA" id="ARBA00001231"/>
    </source>
</evidence>
<gene>
    <name evidence="8" type="ORF">UC7_02733</name>
</gene>
<dbReference type="eggNOG" id="COG1472">
    <property type="taxonomic scope" value="Bacteria"/>
</dbReference>
<dbReference type="InterPro" id="IPR001764">
    <property type="entry name" value="Glyco_hydro_3_N"/>
</dbReference>
<dbReference type="EC" id="3.2.1.52" evidence="3"/>
<feature type="compositionally biased region" description="Basic and acidic residues" evidence="6">
    <location>
        <begin position="42"/>
        <end position="54"/>
    </location>
</feature>
<protein>
    <recommendedName>
        <fullName evidence="3">beta-N-acetylhexosaminidase</fullName>
        <ecNumber evidence="3">3.2.1.52</ecNumber>
    </recommendedName>
</protein>
<comment type="caution">
    <text evidence="8">The sequence shown here is derived from an EMBL/GenBank/DDBJ whole genome shotgun (WGS) entry which is preliminary data.</text>
</comment>
<evidence type="ECO:0000256" key="6">
    <source>
        <dbReference type="SAM" id="MobiDB-lite"/>
    </source>
</evidence>
<dbReference type="Proteomes" id="UP000013840">
    <property type="component" value="Unassembled WGS sequence"/>
</dbReference>
<feature type="region of interest" description="Disordered" evidence="6">
    <location>
        <begin position="29"/>
        <end position="57"/>
    </location>
</feature>
<organism evidence="8 9">
    <name type="scientific">Enterococcus caccae ATCC BAA-1240</name>
    <dbReference type="NCBI Taxonomy" id="1158612"/>
    <lineage>
        <taxon>Bacteria</taxon>
        <taxon>Bacillati</taxon>
        <taxon>Bacillota</taxon>
        <taxon>Bacilli</taxon>
        <taxon>Lactobacillales</taxon>
        <taxon>Enterococcaceae</taxon>
        <taxon>Enterococcus</taxon>
    </lineage>
</organism>
<dbReference type="EMBL" id="AJAU01000022">
    <property type="protein sequence ID" value="EOL43404.1"/>
    <property type="molecule type" value="Genomic_DNA"/>
</dbReference>
<keyword evidence="9" id="KW-1185">Reference proteome</keyword>
<evidence type="ECO:0000256" key="2">
    <source>
        <dbReference type="ARBA" id="ARBA00005336"/>
    </source>
</evidence>
<dbReference type="GO" id="GO:0009254">
    <property type="term" value="P:peptidoglycan turnover"/>
    <property type="evidence" value="ECO:0007669"/>
    <property type="project" value="TreeGrafter"/>
</dbReference>
<name>R3TPF2_9ENTE</name>
<accession>R3TPF2</accession>
<dbReference type="GO" id="GO:0005975">
    <property type="term" value="P:carbohydrate metabolic process"/>
    <property type="evidence" value="ECO:0007669"/>
    <property type="project" value="InterPro"/>
</dbReference>
<dbReference type="GO" id="GO:0004563">
    <property type="term" value="F:beta-N-acetylhexosaminidase activity"/>
    <property type="evidence" value="ECO:0007669"/>
    <property type="project" value="UniProtKB-EC"/>
</dbReference>
<evidence type="ECO:0000259" key="7">
    <source>
        <dbReference type="Pfam" id="PF00933"/>
    </source>
</evidence>
<proteinExistence type="inferred from homology"/>
<dbReference type="InterPro" id="IPR050226">
    <property type="entry name" value="NagZ_Beta-hexosaminidase"/>
</dbReference>
<dbReference type="Pfam" id="PF00933">
    <property type="entry name" value="Glyco_hydro_3"/>
    <property type="match status" value="1"/>
</dbReference>